<gene>
    <name evidence="2" type="ORF">K431DRAFT_298044</name>
</gene>
<organism evidence="2 3">
    <name type="scientific">Polychaeton citri CBS 116435</name>
    <dbReference type="NCBI Taxonomy" id="1314669"/>
    <lineage>
        <taxon>Eukaryota</taxon>
        <taxon>Fungi</taxon>
        <taxon>Dikarya</taxon>
        <taxon>Ascomycota</taxon>
        <taxon>Pezizomycotina</taxon>
        <taxon>Dothideomycetes</taxon>
        <taxon>Dothideomycetidae</taxon>
        <taxon>Capnodiales</taxon>
        <taxon>Capnodiaceae</taxon>
        <taxon>Polychaeton</taxon>
    </lineage>
</organism>
<dbReference type="AlphaFoldDB" id="A0A9P4Q354"/>
<dbReference type="OrthoDB" id="5398685at2759"/>
<protein>
    <submittedName>
        <fullName evidence="2">Uncharacterized protein</fullName>
    </submittedName>
</protein>
<evidence type="ECO:0000256" key="1">
    <source>
        <dbReference type="SAM" id="MobiDB-lite"/>
    </source>
</evidence>
<feature type="compositionally biased region" description="Basic and acidic residues" evidence="1">
    <location>
        <begin position="88"/>
        <end position="101"/>
    </location>
</feature>
<name>A0A9P4Q354_9PEZI</name>
<accession>A0A9P4Q354</accession>
<evidence type="ECO:0000313" key="3">
    <source>
        <dbReference type="Proteomes" id="UP000799441"/>
    </source>
</evidence>
<dbReference type="Proteomes" id="UP000799441">
    <property type="component" value="Unassembled WGS sequence"/>
</dbReference>
<evidence type="ECO:0000313" key="2">
    <source>
        <dbReference type="EMBL" id="KAF2717187.1"/>
    </source>
</evidence>
<feature type="compositionally biased region" description="Polar residues" evidence="1">
    <location>
        <begin position="74"/>
        <end position="84"/>
    </location>
</feature>
<comment type="caution">
    <text evidence="2">The sequence shown here is derived from an EMBL/GenBank/DDBJ whole genome shotgun (WGS) entry which is preliminary data.</text>
</comment>
<proteinExistence type="predicted"/>
<sequence>MAGDAPKASANGINEADLAKVPLVEEEIRTDGATAQAFQELAKGESTATALENQLSAMEAKIEELLVQAERDQNAVQKLQNENGLSDKATEKGPEERKNDG</sequence>
<feature type="region of interest" description="Disordered" evidence="1">
    <location>
        <begin position="73"/>
        <end position="101"/>
    </location>
</feature>
<reference evidence="2" key="1">
    <citation type="journal article" date="2020" name="Stud. Mycol.">
        <title>101 Dothideomycetes genomes: a test case for predicting lifestyles and emergence of pathogens.</title>
        <authorList>
            <person name="Haridas S."/>
            <person name="Albert R."/>
            <person name="Binder M."/>
            <person name="Bloem J."/>
            <person name="Labutti K."/>
            <person name="Salamov A."/>
            <person name="Andreopoulos B."/>
            <person name="Baker S."/>
            <person name="Barry K."/>
            <person name="Bills G."/>
            <person name="Bluhm B."/>
            <person name="Cannon C."/>
            <person name="Castanera R."/>
            <person name="Culley D."/>
            <person name="Daum C."/>
            <person name="Ezra D."/>
            <person name="Gonzalez J."/>
            <person name="Henrissat B."/>
            <person name="Kuo A."/>
            <person name="Liang C."/>
            <person name="Lipzen A."/>
            <person name="Lutzoni F."/>
            <person name="Magnuson J."/>
            <person name="Mondo S."/>
            <person name="Nolan M."/>
            <person name="Ohm R."/>
            <person name="Pangilinan J."/>
            <person name="Park H.-J."/>
            <person name="Ramirez L."/>
            <person name="Alfaro M."/>
            <person name="Sun H."/>
            <person name="Tritt A."/>
            <person name="Yoshinaga Y."/>
            <person name="Zwiers L.-H."/>
            <person name="Turgeon B."/>
            <person name="Goodwin S."/>
            <person name="Spatafora J."/>
            <person name="Crous P."/>
            <person name="Grigoriev I."/>
        </authorList>
    </citation>
    <scope>NUCLEOTIDE SEQUENCE</scope>
    <source>
        <strain evidence="2">CBS 116435</strain>
    </source>
</reference>
<keyword evidence="3" id="KW-1185">Reference proteome</keyword>
<dbReference type="EMBL" id="MU003850">
    <property type="protein sequence ID" value="KAF2717187.1"/>
    <property type="molecule type" value="Genomic_DNA"/>
</dbReference>